<evidence type="ECO:0000313" key="1">
    <source>
        <dbReference type="EMBL" id="KAH7030955.1"/>
    </source>
</evidence>
<name>A0A9P8Y6A5_9PEZI</name>
<reference evidence="1" key="1">
    <citation type="journal article" date="2021" name="Nat. Commun.">
        <title>Genetic determinants of endophytism in the Arabidopsis root mycobiome.</title>
        <authorList>
            <person name="Mesny F."/>
            <person name="Miyauchi S."/>
            <person name="Thiergart T."/>
            <person name="Pickel B."/>
            <person name="Atanasova L."/>
            <person name="Karlsson M."/>
            <person name="Huettel B."/>
            <person name="Barry K.W."/>
            <person name="Haridas S."/>
            <person name="Chen C."/>
            <person name="Bauer D."/>
            <person name="Andreopoulos W."/>
            <person name="Pangilinan J."/>
            <person name="LaButti K."/>
            <person name="Riley R."/>
            <person name="Lipzen A."/>
            <person name="Clum A."/>
            <person name="Drula E."/>
            <person name="Henrissat B."/>
            <person name="Kohler A."/>
            <person name="Grigoriev I.V."/>
            <person name="Martin F.M."/>
            <person name="Hacquard S."/>
        </authorList>
    </citation>
    <scope>NUCLEOTIDE SEQUENCE</scope>
    <source>
        <strain evidence="1">MPI-CAGE-CH-0230</strain>
    </source>
</reference>
<dbReference type="GeneID" id="70183444"/>
<organism evidence="1 2">
    <name type="scientific">Microdochium trichocladiopsis</name>
    <dbReference type="NCBI Taxonomy" id="1682393"/>
    <lineage>
        <taxon>Eukaryota</taxon>
        <taxon>Fungi</taxon>
        <taxon>Dikarya</taxon>
        <taxon>Ascomycota</taxon>
        <taxon>Pezizomycotina</taxon>
        <taxon>Sordariomycetes</taxon>
        <taxon>Xylariomycetidae</taxon>
        <taxon>Xylariales</taxon>
        <taxon>Microdochiaceae</taxon>
        <taxon>Microdochium</taxon>
    </lineage>
</organism>
<dbReference type="EMBL" id="JAGTJQ010000005">
    <property type="protein sequence ID" value="KAH7030955.1"/>
    <property type="molecule type" value="Genomic_DNA"/>
</dbReference>
<sequence length="154" mass="16376">MLVALGIRNGLRFNFLGRALIIRKVAAAFHDTALAAPAGCHDRIAVIIASLRRSVTLPGPIPGLPQSRSVSLPLLACLLLPWSCTCLTAPDAIVSCGTNMETVARCSSCPFSTKTDMFILLVRFSQMENDRDHASSCGTRHGEMCLVAAPVVAV</sequence>
<evidence type="ECO:0000313" key="2">
    <source>
        <dbReference type="Proteomes" id="UP000756346"/>
    </source>
</evidence>
<dbReference type="AlphaFoldDB" id="A0A9P8Y6A5"/>
<comment type="caution">
    <text evidence="1">The sequence shown here is derived from an EMBL/GenBank/DDBJ whole genome shotgun (WGS) entry which is preliminary data.</text>
</comment>
<accession>A0A9P8Y6A5</accession>
<protein>
    <submittedName>
        <fullName evidence="1">Uncharacterized protein</fullName>
    </submittedName>
</protein>
<proteinExistence type="predicted"/>
<dbReference type="Proteomes" id="UP000756346">
    <property type="component" value="Unassembled WGS sequence"/>
</dbReference>
<gene>
    <name evidence="1" type="ORF">B0I36DRAFT_322878</name>
</gene>
<dbReference type="RefSeq" id="XP_046012635.1">
    <property type="nucleotide sequence ID" value="XM_046153898.1"/>
</dbReference>
<keyword evidence="2" id="KW-1185">Reference proteome</keyword>